<dbReference type="GO" id="GO:0030154">
    <property type="term" value="P:cell differentiation"/>
    <property type="evidence" value="ECO:0007669"/>
    <property type="project" value="UniProtKB-KW"/>
</dbReference>
<evidence type="ECO:0000256" key="5">
    <source>
        <dbReference type="SAM" id="Phobius"/>
    </source>
</evidence>
<comment type="function">
    <text evidence="1">JanA and janB regulate somatic sex differentiation.</text>
</comment>
<dbReference type="PANTHER" id="PTHR12258">
    <property type="entry name" value="JANUS-A/JANUS-B"/>
    <property type="match status" value="1"/>
</dbReference>
<name>A0A195EQJ8_9HYME</name>
<dbReference type="SUPFAM" id="SSF143724">
    <property type="entry name" value="PHP14-like"/>
    <property type="match status" value="1"/>
</dbReference>
<proteinExistence type="inferred from homology"/>
<keyword evidence="5" id="KW-1133">Transmembrane helix</keyword>
<evidence type="ECO:0000256" key="3">
    <source>
        <dbReference type="ARBA" id="ARBA00022782"/>
    </source>
</evidence>
<keyword evidence="3" id="KW-0221">Differentiation</keyword>
<dbReference type="STRING" id="34720.A0A195EQJ8"/>
<keyword evidence="7" id="KW-1185">Reference proteome</keyword>
<evidence type="ECO:0000313" key="7">
    <source>
        <dbReference type="Proteomes" id="UP000078541"/>
    </source>
</evidence>
<reference evidence="6 7" key="1">
    <citation type="submission" date="2016-03" db="EMBL/GenBank/DDBJ databases">
        <title>Trachymyrmex septentrionalis WGS genome.</title>
        <authorList>
            <person name="Nygaard S."/>
            <person name="Hu H."/>
            <person name="Boomsma J."/>
            <person name="Zhang G."/>
        </authorList>
    </citation>
    <scope>NUCLEOTIDE SEQUENCE [LARGE SCALE GENOMIC DNA]</scope>
    <source>
        <strain evidence="6">Tsep2-gDNA-1</strain>
        <tissue evidence="6">Whole body</tissue>
    </source>
</reference>
<protein>
    <submittedName>
        <fullName evidence="6">Sex-regulated protein janus-A</fullName>
    </submittedName>
</protein>
<accession>A0A195EQJ8</accession>
<dbReference type="GO" id="GO:0005829">
    <property type="term" value="C:cytosol"/>
    <property type="evidence" value="ECO:0007669"/>
    <property type="project" value="TreeGrafter"/>
</dbReference>
<gene>
    <name evidence="6" type="ORF">ALC56_15147</name>
</gene>
<keyword evidence="4" id="KW-0726">Sexual differentiation</keyword>
<dbReference type="InterPro" id="IPR007702">
    <property type="entry name" value="Janus"/>
</dbReference>
<evidence type="ECO:0000256" key="2">
    <source>
        <dbReference type="ARBA" id="ARBA00010971"/>
    </source>
</evidence>
<evidence type="ECO:0000313" key="6">
    <source>
        <dbReference type="EMBL" id="KYN30451.1"/>
    </source>
</evidence>
<dbReference type="EMBL" id="KQ982021">
    <property type="protein sequence ID" value="KYN30451.1"/>
    <property type="molecule type" value="Genomic_DNA"/>
</dbReference>
<keyword evidence="5" id="KW-0812">Transmembrane</keyword>
<sequence>MNLSPVESSENAEALLVRTVVVGQMIFVNPRWPRQNDQVNELGAFVVATSITTLFQWSTLFHAMLTILNMESKGRTKCNICGQRSSMKKLVCLLQFCETSTSLYGELQLLVSTHTERAYTFLVNLITSLFMHCIRKLKSVSTNERAVFFTIAIIIRSIVIFLYVNKKYSQLLSAAMHDRILRCGQLIFLIHPEQLITAVRDNELQLELERQQHDPITDIFDEVDEQIKKHAGLQADCVGGGRIEHDPDEKTIKVYGYSQGFGKADHQVSVELLKKKYPAYNITCSDEGY</sequence>
<dbReference type="InterPro" id="IPR038596">
    <property type="entry name" value="Janus_sf"/>
</dbReference>
<feature type="transmembrane region" description="Helical" evidence="5">
    <location>
        <begin position="146"/>
        <end position="164"/>
    </location>
</feature>
<dbReference type="Proteomes" id="UP000078541">
    <property type="component" value="Unassembled WGS sequence"/>
</dbReference>
<comment type="similarity">
    <text evidence="2">Belongs to the janus family.</text>
</comment>
<dbReference type="GO" id="GO:0101006">
    <property type="term" value="F:protein histidine phosphatase activity"/>
    <property type="evidence" value="ECO:0007669"/>
    <property type="project" value="TreeGrafter"/>
</dbReference>
<feature type="transmembrane region" description="Helical" evidence="5">
    <location>
        <begin position="42"/>
        <end position="69"/>
    </location>
</feature>
<evidence type="ECO:0000256" key="1">
    <source>
        <dbReference type="ARBA" id="ARBA00002508"/>
    </source>
</evidence>
<organism evidence="6 7">
    <name type="scientific">Trachymyrmex septentrionalis</name>
    <dbReference type="NCBI Taxonomy" id="34720"/>
    <lineage>
        <taxon>Eukaryota</taxon>
        <taxon>Metazoa</taxon>
        <taxon>Ecdysozoa</taxon>
        <taxon>Arthropoda</taxon>
        <taxon>Hexapoda</taxon>
        <taxon>Insecta</taxon>
        <taxon>Pterygota</taxon>
        <taxon>Neoptera</taxon>
        <taxon>Endopterygota</taxon>
        <taxon>Hymenoptera</taxon>
        <taxon>Apocrita</taxon>
        <taxon>Aculeata</taxon>
        <taxon>Formicoidea</taxon>
        <taxon>Formicidae</taxon>
        <taxon>Myrmicinae</taxon>
        <taxon>Trachymyrmex</taxon>
    </lineage>
</organism>
<dbReference type="Gene3D" id="3.50.20.20">
    <property type="entry name" value="Janus/Ocnus"/>
    <property type="match status" value="1"/>
</dbReference>
<dbReference type="GO" id="GO:0007548">
    <property type="term" value="P:sex differentiation"/>
    <property type="evidence" value="ECO:0007669"/>
    <property type="project" value="UniProtKB-KW"/>
</dbReference>
<dbReference type="PANTHER" id="PTHR12258:SF5">
    <property type="entry name" value="BCDNA.GH02250-RELATED"/>
    <property type="match status" value="1"/>
</dbReference>
<evidence type="ECO:0000256" key="4">
    <source>
        <dbReference type="ARBA" id="ARBA00022928"/>
    </source>
</evidence>
<keyword evidence="5" id="KW-0472">Membrane</keyword>
<dbReference type="AlphaFoldDB" id="A0A195EQJ8"/>
<dbReference type="Pfam" id="PF05005">
    <property type="entry name" value="Ocnus"/>
    <property type="match status" value="1"/>
</dbReference>